<dbReference type="EMBL" id="CACRSL010000003">
    <property type="protein sequence ID" value="VYT17740.1"/>
    <property type="molecule type" value="Genomic_DNA"/>
</dbReference>
<sequence length="386" mass="43036">MAKRTAQGAGSIRQRADGLWEARYTVGRDPATGKQVQKSVYGKTQQEVRKKLTAAASDLDKGIYSEPQKITLGEWLCIWLEQYCGAVKPRTLTLYHSTVEYRVAPFLGALPLSRLTPVILQKFYNDSLAGELKGVPPVSAKTVRNIHGILHKALQQAVSVGYLKANPAAACVLPKVEKKEMQVLNEAQTKAFLQAIESEPFRRLFLVALFTGMREGELLGLTWDSVDFTAGTIRVYQQLQRHQGGFVLMSPKNGKPRTISPAPYVMDLLWQERTAQTEARLLAGPLWEKSGYVFTDKLGRHLNQQTVFKHFKAAVRRIDCPQVRFHDLRHSYAVAALRAGIDVKTVSANLGHATVAFTLDIYGHVTDEMRRASADKMQAYIATLKA</sequence>
<dbReference type="InterPro" id="IPR013762">
    <property type="entry name" value="Integrase-like_cat_sf"/>
</dbReference>
<evidence type="ECO:0000259" key="8">
    <source>
        <dbReference type="PROSITE" id="PS51900"/>
    </source>
</evidence>
<dbReference type="PROSITE" id="PS51898">
    <property type="entry name" value="TYR_RECOMBINASE"/>
    <property type="match status" value="1"/>
</dbReference>
<evidence type="ECO:0000256" key="6">
    <source>
        <dbReference type="PROSITE-ProRule" id="PRU01248"/>
    </source>
</evidence>
<name>A0A6N2UJ50_9FIRM</name>
<dbReference type="PROSITE" id="PS51900">
    <property type="entry name" value="CB"/>
    <property type="match status" value="1"/>
</dbReference>
<dbReference type="SUPFAM" id="SSF56349">
    <property type="entry name" value="DNA breaking-rejoining enzymes"/>
    <property type="match status" value="1"/>
</dbReference>
<dbReference type="PANTHER" id="PTHR30349">
    <property type="entry name" value="PHAGE INTEGRASE-RELATED"/>
    <property type="match status" value="1"/>
</dbReference>
<protein>
    <submittedName>
        <fullName evidence="9">Prophage phiRv2 integrase</fullName>
    </submittedName>
</protein>
<keyword evidence="4 6" id="KW-0238">DNA-binding</keyword>
<evidence type="ECO:0000313" key="9">
    <source>
        <dbReference type="EMBL" id="VYT17740.1"/>
    </source>
</evidence>
<dbReference type="Pfam" id="PF00589">
    <property type="entry name" value="Phage_integrase"/>
    <property type="match status" value="1"/>
</dbReference>
<comment type="similarity">
    <text evidence="2">Belongs to the 'phage' integrase family.</text>
</comment>
<dbReference type="InterPro" id="IPR050090">
    <property type="entry name" value="Tyrosine_recombinase_XerCD"/>
</dbReference>
<evidence type="ECO:0000256" key="5">
    <source>
        <dbReference type="ARBA" id="ARBA00023172"/>
    </source>
</evidence>
<feature type="domain" description="Tyr recombinase" evidence="7">
    <location>
        <begin position="179"/>
        <end position="375"/>
    </location>
</feature>
<evidence type="ECO:0000259" key="7">
    <source>
        <dbReference type="PROSITE" id="PS51898"/>
    </source>
</evidence>
<dbReference type="InterPro" id="IPR002104">
    <property type="entry name" value="Integrase_catalytic"/>
</dbReference>
<dbReference type="GO" id="GO:0003677">
    <property type="term" value="F:DNA binding"/>
    <property type="evidence" value="ECO:0007669"/>
    <property type="project" value="UniProtKB-UniRule"/>
</dbReference>
<dbReference type="AlphaFoldDB" id="A0A6N2UJ50"/>
<organism evidence="9">
    <name type="scientific">uncultured Anaerotruncus sp</name>
    <dbReference type="NCBI Taxonomy" id="905011"/>
    <lineage>
        <taxon>Bacteria</taxon>
        <taxon>Bacillati</taxon>
        <taxon>Bacillota</taxon>
        <taxon>Clostridia</taxon>
        <taxon>Eubacteriales</taxon>
        <taxon>Oscillospiraceae</taxon>
        <taxon>Anaerotruncus</taxon>
        <taxon>environmental samples</taxon>
    </lineage>
</organism>
<dbReference type="InterPro" id="IPR011010">
    <property type="entry name" value="DNA_brk_join_enz"/>
</dbReference>
<dbReference type="Gene3D" id="1.10.443.10">
    <property type="entry name" value="Intergrase catalytic core"/>
    <property type="match status" value="1"/>
</dbReference>
<gene>
    <name evidence="9" type="ORF">AULFYP135_01966</name>
</gene>
<dbReference type="CDD" id="cd01189">
    <property type="entry name" value="INT_ICEBs1_C_like"/>
    <property type="match status" value="1"/>
</dbReference>
<evidence type="ECO:0000256" key="3">
    <source>
        <dbReference type="ARBA" id="ARBA00022908"/>
    </source>
</evidence>
<dbReference type="PANTHER" id="PTHR30349:SF91">
    <property type="entry name" value="INTA PROTEIN"/>
    <property type="match status" value="1"/>
</dbReference>
<dbReference type="Gene3D" id="1.10.150.130">
    <property type="match status" value="1"/>
</dbReference>
<dbReference type="InterPro" id="IPR044068">
    <property type="entry name" value="CB"/>
</dbReference>
<feature type="domain" description="Core-binding (CB)" evidence="8">
    <location>
        <begin position="70"/>
        <end position="158"/>
    </location>
</feature>
<keyword evidence="3" id="KW-0229">DNA integration</keyword>
<evidence type="ECO:0000256" key="2">
    <source>
        <dbReference type="ARBA" id="ARBA00008857"/>
    </source>
</evidence>
<proteinExistence type="inferred from homology"/>
<evidence type="ECO:0000256" key="4">
    <source>
        <dbReference type="ARBA" id="ARBA00023125"/>
    </source>
</evidence>
<accession>A0A6N2UJ50</accession>
<keyword evidence="5" id="KW-0233">DNA recombination</keyword>
<comment type="function">
    <text evidence="1">Site-specific tyrosine recombinase, which acts by catalyzing the cutting and rejoining of the recombining DNA molecules.</text>
</comment>
<reference evidence="9" key="1">
    <citation type="submission" date="2019-11" db="EMBL/GenBank/DDBJ databases">
        <authorList>
            <person name="Feng L."/>
        </authorList>
    </citation>
    <scope>NUCLEOTIDE SEQUENCE</scope>
    <source>
        <strain evidence="9">AundefinedLFYP135</strain>
    </source>
</reference>
<dbReference type="Pfam" id="PF14659">
    <property type="entry name" value="Phage_int_SAM_3"/>
    <property type="match status" value="1"/>
</dbReference>
<dbReference type="GO" id="GO:0015074">
    <property type="term" value="P:DNA integration"/>
    <property type="evidence" value="ECO:0007669"/>
    <property type="project" value="UniProtKB-KW"/>
</dbReference>
<evidence type="ECO:0000256" key="1">
    <source>
        <dbReference type="ARBA" id="ARBA00003283"/>
    </source>
</evidence>
<dbReference type="InterPro" id="IPR004107">
    <property type="entry name" value="Integrase_SAM-like_N"/>
</dbReference>
<dbReference type="GO" id="GO:0006310">
    <property type="term" value="P:DNA recombination"/>
    <property type="evidence" value="ECO:0007669"/>
    <property type="project" value="UniProtKB-KW"/>
</dbReference>
<dbReference type="InterPro" id="IPR010998">
    <property type="entry name" value="Integrase_recombinase_N"/>
</dbReference>